<keyword evidence="2" id="KW-0812">Transmembrane</keyword>
<keyword evidence="4" id="KW-1185">Reference proteome</keyword>
<gene>
    <name evidence="3" type="ORF">Aiant_19880</name>
</gene>
<evidence type="ECO:0000313" key="4">
    <source>
        <dbReference type="Proteomes" id="UP000676967"/>
    </source>
</evidence>
<evidence type="ECO:0008006" key="5">
    <source>
        <dbReference type="Google" id="ProtNLM"/>
    </source>
</evidence>
<feature type="region of interest" description="Disordered" evidence="1">
    <location>
        <begin position="39"/>
        <end position="58"/>
    </location>
</feature>
<feature type="transmembrane region" description="Helical" evidence="2">
    <location>
        <begin position="76"/>
        <end position="96"/>
    </location>
</feature>
<protein>
    <recommendedName>
        <fullName evidence="5">Zinc ribbon domain-containing protein</fullName>
    </recommendedName>
</protein>
<dbReference type="Proteomes" id="UP000676967">
    <property type="component" value="Chromosome"/>
</dbReference>
<keyword evidence="2" id="KW-1133">Transmembrane helix</keyword>
<evidence type="ECO:0000256" key="1">
    <source>
        <dbReference type="SAM" id="MobiDB-lite"/>
    </source>
</evidence>
<evidence type="ECO:0000256" key="2">
    <source>
        <dbReference type="SAM" id="Phobius"/>
    </source>
</evidence>
<evidence type="ECO:0000313" key="3">
    <source>
        <dbReference type="EMBL" id="BCJ41331.1"/>
    </source>
</evidence>
<organism evidence="3 4">
    <name type="scientific">Actinoplanes ianthinogenes</name>
    <dbReference type="NCBI Taxonomy" id="122358"/>
    <lineage>
        <taxon>Bacteria</taxon>
        <taxon>Bacillati</taxon>
        <taxon>Actinomycetota</taxon>
        <taxon>Actinomycetes</taxon>
        <taxon>Micromonosporales</taxon>
        <taxon>Micromonosporaceae</taxon>
        <taxon>Actinoplanes</taxon>
    </lineage>
</organism>
<dbReference type="EMBL" id="AP023356">
    <property type="protein sequence ID" value="BCJ41331.1"/>
    <property type="molecule type" value="Genomic_DNA"/>
</dbReference>
<sequence>MDSAEASATGVCFQCGGGVTAAQRSCSFCGMPVLPEMLGAPRESSPPPGIGAAPLPQPTLTLGTASHERRIGRKPVLIAVAAAAALVLVATGIAVVSRLTADTPKSTVQDYFDALGDGDAARALQLVSRGDEVDTAKYPLLTDAALADRAARPSEVEVGDATEDNTMYGEDASTVPVTYHALGTTVQLKVPVVKAAKGDGYQLVAPLVQLSLKGVAGRAVTVNGIALSAASQDEVIAFPGGYQAQAGGTALLAPASVTALPVDSGFGWESELDFGDPQLAPDAHEKIASAVRSSIDRCAASTEAAPAGCPFSTYVGGSDVSVRWSITTYPAITEDASSIAWLGTGDQVPISDDGTGSAHWTATYTDYSGARQTESGDTSFRIYGYAQATGSDIRVALN</sequence>
<keyword evidence="2" id="KW-0472">Membrane</keyword>
<dbReference type="RefSeq" id="WP_189336614.1">
    <property type="nucleotide sequence ID" value="NZ_AP023356.1"/>
</dbReference>
<proteinExistence type="predicted"/>
<reference evidence="3 4" key="1">
    <citation type="submission" date="2020-08" db="EMBL/GenBank/DDBJ databases">
        <title>Whole genome shotgun sequence of Actinoplanes ianthinogenes NBRC 13996.</title>
        <authorList>
            <person name="Komaki H."/>
            <person name="Tamura T."/>
        </authorList>
    </citation>
    <scope>NUCLEOTIDE SEQUENCE [LARGE SCALE GENOMIC DNA]</scope>
    <source>
        <strain evidence="3 4">NBRC 13996</strain>
    </source>
</reference>
<accession>A0ABM7LQ04</accession>
<name>A0ABM7LQ04_9ACTN</name>